<evidence type="ECO:0000256" key="2">
    <source>
        <dbReference type="ARBA" id="ARBA00023034"/>
    </source>
</evidence>
<dbReference type="RefSeq" id="WP_167164696.1">
    <property type="nucleotide sequence ID" value="NZ_BAAAOO010000002.1"/>
</dbReference>
<keyword evidence="6" id="KW-1185">Reference proteome</keyword>
<gene>
    <name evidence="5" type="ORF">FB473_000595</name>
</gene>
<accession>A0ABX0SFI8</accession>
<comment type="caution">
    <text evidence="5">The sequence shown here is derived from an EMBL/GenBank/DDBJ whole genome shotgun (WGS) entry which is preliminary data.</text>
</comment>
<dbReference type="Pfam" id="PF05719">
    <property type="entry name" value="GPP34"/>
    <property type="match status" value="1"/>
</dbReference>
<name>A0ABX0SFI8_9ACTN</name>
<reference evidence="5 6" key="1">
    <citation type="submission" date="2020-02" db="EMBL/GenBank/DDBJ databases">
        <title>Sequencing the genomes of 1000 actinobacteria strains.</title>
        <authorList>
            <person name="Klenk H.-P."/>
        </authorList>
    </citation>
    <scope>NUCLEOTIDE SEQUENCE [LARGE SCALE GENOMIC DNA]</scope>
    <source>
        <strain evidence="5 6">DSM 19609</strain>
    </source>
</reference>
<keyword evidence="4" id="KW-0472">Membrane</keyword>
<keyword evidence="2" id="KW-0333">Golgi apparatus</keyword>
<dbReference type="Gene3D" id="1.10.3630.10">
    <property type="entry name" value="yeast vps74-n-term truncation variant domain like"/>
    <property type="match status" value="1"/>
</dbReference>
<keyword evidence="3" id="KW-0446">Lipid-binding</keyword>
<protein>
    <recommendedName>
        <fullName evidence="7">GPP34 family phosphoprotein</fullName>
    </recommendedName>
</protein>
<evidence type="ECO:0000256" key="4">
    <source>
        <dbReference type="ARBA" id="ARBA00023136"/>
    </source>
</evidence>
<evidence type="ECO:0000256" key="3">
    <source>
        <dbReference type="ARBA" id="ARBA00023121"/>
    </source>
</evidence>
<dbReference type="InterPro" id="IPR008628">
    <property type="entry name" value="GPP34-like"/>
</dbReference>
<dbReference type="Proteomes" id="UP000749311">
    <property type="component" value="Unassembled WGS sequence"/>
</dbReference>
<dbReference type="InterPro" id="IPR038261">
    <property type="entry name" value="GPP34-like_sf"/>
</dbReference>
<sequence length="207" mass="22316">MGTSGTLNLAHNVVLLTLDPDSGARRRRGLAAFAAAGALLVDLETAGRIALRDRRVYVVDATPTGDASLDITLALMAASEPRTPARWITRLRERGRLATRLLDELVAAGTIARSPRRMLRASRYPVRDRLLLSRIRDSARKGLTTPATAPVESAALGGFMYSMQLGAAVAPHTRLGERMAAQRTLRRRIWQVDAVARVIAAAQASSA</sequence>
<comment type="subcellular location">
    <subcellularLocation>
        <location evidence="1">Golgi apparatus membrane</location>
        <topology evidence="1">Peripheral membrane protein</topology>
        <orientation evidence="1">Cytoplasmic side</orientation>
    </subcellularLocation>
</comment>
<dbReference type="EMBL" id="JAAMOZ010000001">
    <property type="protein sequence ID" value="NIH55950.1"/>
    <property type="molecule type" value="Genomic_DNA"/>
</dbReference>
<evidence type="ECO:0000313" key="5">
    <source>
        <dbReference type="EMBL" id="NIH55950.1"/>
    </source>
</evidence>
<organism evidence="5 6">
    <name type="scientific">Brooklawnia cerclae</name>
    <dbReference type="NCBI Taxonomy" id="349934"/>
    <lineage>
        <taxon>Bacteria</taxon>
        <taxon>Bacillati</taxon>
        <taxon>Actinomycetota</taxon>
        <taxon>Actinomycetes</taxon>
        <taxon>Propionibacteriales</taxon>
        <taxon>Propionibacteriaceae</taxon>
        <taxon>Brooklawnia</taxon>
    </lineage>
</organism>
<evidence type="ECO:0008006" key="7">
    <source>
        <dbReference type="Google" id="ProtNLM"/>
    </source>
</evidence>
<evidence type="ECO:0000313" key="6">
    <source>
        <dbReference type="Proteomes" id="UP000749311"/>
    </source>
</evidence>
<proteinExistence type="predicted"/>
<evidence type="ECO:0000256" key="1">
    <source>
        <dbReference type="ARBA" id="ARBA00004255"/>
    </source>
</evidence>